<keyword evidence="2" id="KW-0732">Signal</keyword>
<dbReference type="GO" id="GO:0016740">
    <property type="term" value="F:transferase activity"/>
    <property type="evidence" value="ECO:0007669"/>
    <property type="project" value="UniProtKB-KW"/>
</dbReference>
<dbReference type="AlphaFoldDB" id="A0A0W0ZQU3"/>
<reference evidence="3 4" key="1">
    <citation type="submission" date="2015-11" db="EMBL/GenBank/DDBJ databases">
        <title>Genomic analysis of 38 Legionella species identifies large and diverse effector repertoires.</title>
        <authorList>
            <person name="Burstein D."/>
            <person name="Amaro F."/>
            <person name="Zusman T."/>
            <person name="Lifshitz Z."/>
            <person name="Cohen O."/>
            <person name="Gilbert J.A."/>
            <person name="Pupko T."/>
            <person name="Shuman H.A."/>
            <person name="Segal G."/>
        </authorList>
    </citation>
    <scope>NUCLEOTIDE SEQUENCE [LARGE SCALE GENOMIC DNA]</scope>
    <source>
        <strain evidence="3 4">ATCC 49180</strain>
    </source>
</reference>
<dbReference type="EMBL" id="LNZA01000007">
    <property type="protein sequence ID" value="KTD71543.1"/>
    <property type="molecule type" value="Genomic_DNA"/>
</dbReference>
<comment type="caution">
    <text evidence="3">The sequence shown here is derived from an EMBL/GenBank/DDBJ whole genome shotgun (WGS) entry which is preliminary data.</text>
</comment>
<feature type="region of interest" description="Disordered" evidence="1">
    <location>
        <begin position="99"/>
        <end position="122"/>
    </location>
</feature>
<sequence length="122" mass="13200">MKKWIGLVAILLFSFTAFAQQSGDNSDVKNTCEVSGGTWTESGSGNWACCWADWGCYGCVDGVCKIKCHNQRCRDANKIRATQTPRKNYQRIEGLAPAGSMGPIVPKQKKSIKAPAAANTAQ</sequence>
<organism evidence="3 4">
    <name type="scientific">Legionella tucsonensis</name>
    <dbReference type="NCBI Taxonomy" id="40335"/>
    <lineage>
        <taxon>Bacteria</taxon>
        <taxon>Pseudomonadati</taxon>
        <taxon>Pseudomonadota</taxon>
        <taxon>Gammaproteobacteria</taxon>
        <taxon>Legionellales</taxon>
        <taxon>Legionellaceae</taxon>
        <taxon>Legionella</taxon>
    </lineage>
</organism>
<evidence type="ECO:0000313" key="3">
    <source>
        <dbReference type="EMBL" id="KTD71543.1"/>
    </source>
</evidence>
<feature type="signal peptide" evidence="2">
    <location>
        <begin position="1"/>
        <end position="19"/>
    </location>
</feature>
<dbReference type="OrthoDB" id="5643531at2"/>
<evidence type="ECO:0000256" key="2">
    <source>
        <dbReference type="SAM" id="SignalP"/>
    </source>
</evidence>
<dbReference type="RefSeq" id="WP_058521743.1">
    <property type="nucleotide sequence ID" value="NZ_CAAAIP010000004.1"/>
</dbReference>
<dbReference type="PATRIC" id="fig|40335.7.peg.2697"/>
<keyword evidence="4" id="KW-1185">Reference proteome</keyword>
<gene>
    <name evidence="3" type="primary">eis</name>
    <name evidence="3" type="ORF">Ltuc_2525</name>
</gene>
<evidence type="ECO:0000313" key="4">
    <source>
        <dbReference type="Proteomes" id="UP000054693"/>
    </source>
</evidence>
<protein>
    <submittedName>
        <fullName evidence="3">Acetyltransferase</fullName>
    </submittedName>
</protein>
<name>A0A0W0ZQU3_9GAMM</name>
<feature type="chain" id="PRO_5006918954" evidence="2">
    <location>
        <begin position="20"/>
        <end position="122"/>
    </location>
</feature>
<dbReference type="Proteomes" id="UP000054693">
    <property type="component" value="Unassembled WGS sequence"/>
</dbReference>
<keyword evidence="3" id="KW-0808">Transferase</keyword>
<proteinExistence type="predicted"/>
<evidence type="ECO:0000256" key="1">
    <source>
        <dbReference type="SAM" id="MobiDB-lite"/>
    </source>
</evidence>
<accession>A0A0W0ZQU3</accession>